<dbReference type="STRING" id="1423730.FC75_GL001119"/>
<dbReference type="PRINTS" id="PR01038">
    <property type="entry name" value="TRNASYNTHARG"/>
</dbReference>
<dbReference type="Pfam" id="PF00750">
    <property type="entry name" value="tRNA-synt_1d"/>
    <property type="match status" value="1"/>
</dbReference>
<dbReference type="GO" id="GO:0004814">
    <property type="term" value="F:arginine-tRNA ligase activity"/>
    <property type="evidence" value="ECO:0007669"/>
    <property type="project" value="UniProtKB-UniRule"/>
</dbReference>
<dbReference type="SMART" id="SM01016">
    <property type="entry name" value="Arg_tRNA_synt_N"/>
    <property type="match status" value="1"/>
</dbReference>
<dbReference type="NCBIfam" id="TIGR00456">
    <property type="entry name" value="argS"/>
    <property type="match status" value="1"/>
</dbReference>
<dbReference type="EMBL" id="AYZJ01000020">
    <property type="protein sequence ID" value="KRN24904.1"/>
    <property type="molecule type" value="Genomic_DNA"/>
</dbReference>
<evidence type="ECO:0000313" key="13">
    <source>
        <dbReference type="Proteomes" id="UP000050865"/>
    </source>
</evidence>
<evidence type="ECO:0000256" key="4">
    <source>
        <dbReference type="ARBA" id="ARBA00022840"/>
    </source>
</evidence>
<evidence type="ECO:0000256" key="3">
    <source>
        <dbReference type="ARBA" id="ARBA00022741"/>
    </source>
</evidence>
<comment type="caution">
    <text evidence="12">The sequence shown here is derived from an EMBL/GenBank/DDBJ whole genome shotgun (WGS) entry which is preliminary data.</text>
</comment>
<dbReference type="Gene3D" id="3.40.50.620">
    <property type="entry name" value="HUPs"/>
    <property type="match status" value="1"/>
</dbReference>
<dbReference type="Pfam" id="PF03485">
    <property type="entry name" value="Arg_tRNA_synt_N"/>
    <property type="match status" value="1"/>
</dbReference>
<dbReference type="Gene3D" id="3.30.1360.70">
    <property type="entry name" value="Arginyl tRNA synthetase N-terminal domain"/>
    <property type="match status" value="1"/>
</dbReference>
<dbReference type="InterPro" id="IPR009080">
    <property type="entry name" value="tRNAsynth_Ia_anticodon-bd"/>
</dbReference>
<evidence type="ECO:0000256" key="6">
    <source>
        <dbReference type="ARBA" id="ARBA00023146"/>
    </source>
</evidence>
<dbReference type="InterPro" id="IPR005148">
    <property type="entry name" value="Arg-tRNA-synth_N"/>
</dbReference>
<keyword evidence="4 8" id="KW-0067">ATP-binding</keyword>
<dbReference type="GO" id="GO:0005737">
    <property type="term" value="C:cytoplasm"/>
    <property type="evidence" value="ECO:0007669"/>
    <property type="project" value="UniProtKB-SubCell"/>
</dbReference>
<comment type="subcellular location">
    <subcellularLocation>
        <location evidence="8">Cytoplasm</location>
    </subcellularLocation>
</comment>
<dbReference type="GO" id="GO:0005524">
    <property type="term" value="F:ATP binding"/>
    <property type="evidence" value="ECO:0007669"/>
    <property type="project" value="UniProtKB-UniRule"/>
</dbReference>
<dbReference type="InterPro" id="IPR008909">
    <property type="entry name" value="DALR_anticod-bd"/>
</dbReference>
<evidence type="ECO:0000256" key="1">
    <source>
        <dbReference type="ARBA" id="ARBA00005594"/>
    </source>
</evidence>
<dbReference type="CDD" id="cd00671">
    <property type="entry name" value="ArgRS_core"/>
    <property type="match status" value="1"/>
</dbReference>
<dbReference type="SUPFAM" id="SSF52374">
    <property type="entry name" value="Nucleotidylyl transferase"/>
    <property type="match status" value="1"/>
</dbReference>
<comment type="catalytic activity">
    <reaction evidence="7 8">
        <text>tRNA(Arg) + L-arginine + ATP = L-arginyl-tRNA(Arg) + AMP + diphosphate</text>
        <dbReference type="Rhea" id="RHEA:20301"/>
        <dbReference type="Rhea" id="RHEA-COMP:9658"/>
        <dbReference type="Rhea" id="RHEA-COMP:9673"/>
        <dbReference type="ChEBI" id="CHEBI:30616"/>
        <dbReference type="ChEBI" id="CHEBI:32682"/>
        <dbReference type="ChEBI" id="CHEBI:33019"/>
        <dbReference type="ChEBI" id="CHEBI:78442"/>
        <dbReference type="ChEBI" id="CHEBI:78513"/>
        <dbReference type="ChEBI" id="CHEBI:456215"/>
        <dbReference type="EC" id="6.1.1.19"/>
    </reaction>
</comment>
<dbReference type="InterPro" id="IPR036695">
    <property type="entry name" value="Arg-tRNA-synth_N_sf"/>
</dbReference>
<dbReference type="GO" id="GO:0006420">
    <property type="term" value="P:arginyl-tRNA aminoacylation"/>
    <property type="evidence" value="ECO:0007669"/>
    <property type="project" value="UniProtKB-UniRule"/>
</dbReference>
<dbReference type="Proteomes" id="UP000050865">
    <property type="component" value="Unassembled WGS sequence"/>
</dbReference>
<evidence type="ECO:0000259" key="11">
    <source>
        <dbReference type="SMART" id="SM01016"/>
    </source>
</evidence>
<name>A0A0R2F9C2_9LACO</name>
<evidence type="ECO:0000256" key="9">
    <source>
        <dbReference type="RuleBase" id="RU363038"/>
    </source>
</evidence>
<protein>
    <recommendedName>
        <fullName evidence="8">Arginine--tRNA ligase</fullName>
        <ecNumber evidence="8">6.1.1.19</ecNumber>
    </recommendedName>
    <alternativeName>
        <fullName evidence="8">Arginyl-tRNA synthetase</fullName>
        <shortName evidence="8">ArgRS</shortName>
    </alternativeName>
</protein>
<dbReference type="AlphaFoldDB" id="A0A0R2F9C2"/>
<dbReference type="HAMAP" id="MF_00123">
    <property type="entry name" value="Arg_tRNA_synth"/>
    <property type="match status" value="1"/>
</dbReference>
<dbReference type="FunFam" id="3.40.50.620:FF:000116">
    <property type="entry name" value="Arginine--tRNA ligase"/>
    <property type="match status" value="1"/>
</dbReference>
<dbReference type="PANTHER" id="PTHR11956:SF5">
    <property type="entry name" value="ARGININE--TRNA LIGASE, CYTOPLASMIC"/>
    <property type="match status" value="1"/>
</dbReference>
<proteinExistence type="inferred from homology"/>
<reference evidence="12 13" key="1">
    <citation type="journal article" date="2015" name="Genome Announc.">
        <title>Expanding the biotechnology potential of lactobacilli through comparative genomics of 213 strains and associated genera.</title>
        <authorList>
            <person name="Sun Z."/>
            <person name="Harris H.M."/>
            <person name="McCann A."/>
            <person name="Guo C."/>
            <person name="Argimon S."/>
            <person name="Zhang W."/>
            <person name="Yang X."/>
            <person name="Jeffery I.B."/>
            <person name="Cooney J.C."/>
            <person name="Kagawa T.F."/>
            <person name="Liu W."/>
            <person name="Song Y."/>
            <person name="Salvetti E."/>
            <person name="Wrobel A."/>
            <person name="Rasinkangas P."/>
            <person name="Parkhill J."/>
            <person name="Rea M.C."/>
            <person name="O'Sullivan O."/>
            <person name="Ritari J."/>
            <person name="Douillard F.P."/>
            <person name="Paul Ross R."/>
            <person name="Yang R."/>
            <person name="Briner A.E."/>
            <person name="Felis G.E."/>
            <person name="de Vos W.M."/>
            <person name="Barrangou R."/>
            <person name="Klaenhammer T.R."/>
            <person name="Caufield P.W."/>
            <person name="Cui Y."/>
            <person name="Zhang H."/>
            <person name="O'Toole P.W."/>
        </authorList>
    </citation>
    <scope>NUCLEOTIDE SEQUENCE [LARGE SCALE GENOMIC DNA]</scope>
    <source>
        <strain evidence="12 13">DSM 22697</strain>
    </source>
</reference>
<keyword evidence="5 8" id="KW-0648">Protein biosynthesis</keyword>
<evidence type="ECO:0000256" key="7">
    <source>
        <dbReference type="ARBA" id="ARBA00049339"/>
    </source>
</evidence>
<dbReference type="SMART" id="SM00836">
    <property type="entry name" value="DALR_1"/>
    <property type="match status" value="1"/>
</dbReference>
<evidence type="ECO:0000256" key="8">
    <source>
        <dbReference type="HAMAP-Rule" id="MF_00123"/>
    </source>
</evidence>
<dbReference type="Pfam" id="PF05746">
    <property type="entry name" value="DALR_1"/>
    <property type="match status" value="1"/>
</dbReference>
<organism evidence="12 13">
    <name type="scientific">Lacticaseibacillus camelliae DSM 22697 = JCM 13995</name>
    <dbReference type="NCBI Taxonomy" id="1423730"/>
    <lineage>
        <taxon>Bacteria</taxon>
        <taxon>Bacillati</taxon>
        <taxon>Bacillota</taxon>
        <taxon>Bacilli</taxon>
        <taxon>Lactobacillales</taxon>
        <taxon>Lactobacillaceae</taxon>
        <taxon>Lacticaseibacillus</taxon>
    </lineage>
</organism>
<keyword evidence="2 8" id="KW-0436">Ligase</keyword>
<dbReference type="SUPFAM" id="SSF47323">
    <property type="entry name" value="Anticodon-binding domain of a subclass of class I aminoacyl-tRNA synthetases"/>
    <property type="match status" value="1"/>
</dbReference>
<gene>
    <name evidence="8" type="primary">argS</name>
    <name evidence="12" type="ORF">FC75_GL001119</name>
</gene>
<dbReference type="Gene3D" id="1.10.730.10">
    <property type="entry name" value="Isoleucyl-tRNA Synthetase, Domain 1"/>
    <property type="match status" value="1"/>
</dbReference>
<dbReference type="EC" id="6.1.1.19" evidence="8"/>
<keyword evidence="8" id="KW-0963">Cytoplasm</keyword>
<dbReference type="InterPro" id="IPR035684">
    <property type="entry name" value="ArgRS_core"/>
</dbReference>
<dbReference type="InterPro" id="IPR014729">
    <property type="entry name" value="Rossmann-like_a/b/a_fold"/>
</dbReference>
<sequence>MSGHFVNKSGTAGELVSFKKSFEGDEFFLAERNRHKMDFKQEVIKALHLAIGDTLTEAAITKLVETPKDDKMGDYAFPTFALAKVFHQAPQQIATTLAGKIDATPFEKVEVKGAYINFFLDKVSFANTVLTTIAKEPLHYGDQQLGSGNVPIDMSSPNIAKPMSMGHLRSTVIGNALANILTKTGYTPIKINHLGDWGTQFGKLIVAYRKWGSEEDVKRDPIHYLVQYYVRFHKEAETQPELDEEARAVFKQLEDGDPEVHQLWSWFREESLKEFKRIYKELGIEFDSYKGEAFYNDKMDAVTDALEQKGLLKESQGAEIVDLSKYDLNPALIRKSDGATLYMTRDLAAAIYRHDQYHFVQSLYVVGNEQREHFQQLKAVLKEMGYDWADDIHHIPFGLITANGKKLSTRKGNIILLEKVLKDAVVLAKKQIAEKHPDLENAEQVAHEVGVGAVVFHDLKNERLDNFDFNLEEVVRFEGETGPYVQYTNARANSILKKTDQKPVAEVALTDPAAWPVLKALGDYPNVIARALREYEPSVIAKYALRLAKAFNQYYANVKVLVDDAELPARLAMVKAVSTVLTDALHTLGVGAPAEM</sequence>
<feature type="short sequence motif" description="'HIGH' region" evidence="8">
    <location>
        <begin position="157"/>
        <end position="167"/>
    </location>
</feature>
<dbReference type="PATRIC" id="fig|1423730.4.peg.1174"/>
<dbReference type="CDD" id="cd07956">
    <property type="entry name" value="Anticodon_Ia_Arg"/>
    <property type="match status" value="1"/>
</dbReference>
<keyword evidence="13" id="KW-1185">Reference proteome</keyword>
<feature type="domain" description="DALR anticodon binding" evidence="10">
    <location>
        <begin position="485"/>
        <end position="596"/>
    </location>
</feature>
<keyword evidence="3 8" id="KW-0547">Nucleotide-binding</keyword>
<dbReference type="PANTHER" id="PTHR11956">
    <property type="entry name" value="ARGINYL-TRNA SYNTHETASE"/>
    <property type="match status" value="1"/>
</dbReference>
<dbReference type="SUPFAM" id="SSF55190">
    <property type="entry name" value="Arginyl-tRNA synthetase (ArgRS), N-terminal 'additional' domain"/>
    <property type="match status" value="1"/>
</dbReference>
<evidence type="ECO:0000259" key="10">
    <source>
        <dbReference type="SMART" id="SM00836"/>
    </source>
</evidence>
<evidence type="ECO:0000256" key="2">
    <source>
        <dbReference type="ARBA" id="ARBA00022598"/>
    </source>
</evidence>
<evidence type="ECO:0000313" key="12">
    <source>
        <dbReference type="EMBL" id="KRN24904.1"/>
    </source>
</evidence>
<accession>A0A0R2F9C2</accession>
<feature type="domain" description="Arginyl tRNA synthetase N-terminal" evidence="11">
    <location>
        <begin position="37"/>
        <end position="120"/>
    </location>
</feature>
<dbReference type="InterPro" id="IPR001278">
    <property type="entry name" value="Arg-tRNA-ligase"/>
</dbReference>
<keyword evidence="6 8" id="KW-0030">Aminoacyl-tRNA synthetase</keyword>
<comment type="similarity">
    <text evidence="1 8 9">Belongs to the class-I aminoacyl-tRNA synthetase family.</text>
</comment>
<comment type="subunit">
    <text evidence="8">Monomer.</text>
</comment>
<evidence type="ECO:0000256" key="5">
    <source>
        <dbReference type="ARBA" id="ARBA00022917"/>
    </source>
</evidence>